<evidence type="ECO:0000313" key="4">
    <source>
        <dbReference type="Proteomes" id="UP000256345"/>
    </source>
</evidence>
<dbReference type="RefSeq" id="WP_047856491.1">
    <property type="nucleotide sequence ID" value="NZ_CP011509.1"/>
</dbReference>
<accession>A0AAC8Q6S0</accession>
<reference evidence="2 4" key="2">
    <citation type="submission" date="2018-08" db="EMBL/GenBank/DDBJ databases">
        <title>Genomic Encyclopedia of Archaeal and Bacterial Type Strains, Phase II (KMG-II): from individual species to whole genera.</title>
        <authorList>
            <person name="Goeker M."/>
        </authorList>
    </citation>
    <scope>NUCLEOTIDE SEQUENCE [LARGE SCALE GENOMIC DNA]</scope>
    <source>
        <strain evidence="2 4">DSM 2261</strain>
    </source>
</reference>
<dbReference type="Proteomes" id="UP000035579">
    <property type="component" value="Chromosome"/>
</dbReference>
<protein>
    <submittedName>
        <fullName evidence="1">PPE family protein</fullName>
    </submittedName>
</protein>
<sequence>MKATEALGVMLLVLAGGCGPVEEPVNPSGEPGHTVVQALEDGNGLAFNGLAFNGLAFNGLAFNGLAFNGLSSASFSSWFQQHPAESNLFMKYLVHCSVPAGQTRTYSDGTASYVWSGGLGLAPGWSNGSPATLKEQQVVSACLGALVNKYGRTVQISILGSNALGQSIPTTPSELGSFTLREGCFFGNLFNGEGLFVGNDQGLLPPAQSSLRACALSGGNACPPLTHVGSCHGRCRHDITGSYFTQCTFNGVTYPSLTTRLRPQDIFTCGDGICQPSESCGTGTRPDSCRRDCGSCG</sequence>
<dbReference type="AlphaFoldDB" id="A0AAC8Q6S0"/>
<evidence type="ECO:0000313" key="2">
    <source>
        <dbReference type="EMBL" id="REG34877.1"/>
    </source>
</evidence>
<evidence type="ECO:0000313" key="1">
    <source>
        <dbReference type="EMBL" id="AKJ02075.1"/>
    </source>
</evidence>
<reference evidence="1 3" key="1">
    <citation type="submission" date="2015-05" db="EMBL/GenBank/DDBJ databases">
        <title>Genome assembly of Archangium gephyra DSM 2261.</title>
        <authorList>
            <person name="Sharma G."/>
            <person name="Subramanian S."/>
        </authorList>
    </citation>
    <scope>NUCLEOTIDE SEQUENCE [LARGE SCALE GENOMIC DNA]</scope>
    <source>
        <strain evidence="1 3">DSM 2261</strain>
    </source>
</reference>
<organism evidence="1 3">
    <name type="scientific">Archangium gephyra</name>
    <dbReference type="NCBI Taxonomy" id="48"/>
    <lineage>
        <taxon>Bacteria</taxon>
        <taxon>Pseudomonadati</taxon>
        <taxon>Myxococcota</taxon>
        <taxon>Myxococcia</taxon>
        <taxon>Myxococcales</taxon>
        <taxon>Cystobacterineae</taxon>
        <taxon>Archangiaceae</taxon>
        <taxon>Archangium</taxon>
    </lineage>
</organism>
<gene>
    <name evidence="1" type="ORF">AA314_03701</name>
    <name evidence="2" type="ORF">ATI61_103791</name>
</gene>
<dbReference type="Proteomes" id="UP000256345">
    <property type="component" value="Unassembled WGS sequence"/>
</dbReference>
<name>A0AAC8Q6S0_9BACT</name>
<dbReference type="PROSITE" id="PS51257">
    <property type="entry name" value="PROKAR_LIPOPROTEIN"/>
    <property type="match status" value="1"/>
</dbReference>
<keyword evidence="4" id="KW-1185">Reference proteome</keyword>
<dbReference type="EMBL" id="QUMU01000003">
    <property type="protein sequence ID" value="REG34877.1"/>
    <property type="molecule type" value="Genomic_DNA"/>
</dbReference>
<proteinExistence type="predicted"/>
<evidence type="ECO:0000313" key="3">
    <source>
        <dbReference type="Proteomes" id="UP000035579"/>
    </source>
</evidence>
<dbReference type="KEGG" id="age:AA314_03701"/>
<dbReference type="EMBL" id="CP011509">
    <property type="protein sequence ID" value="AKJ02075.1"/>
    <property type="molecule type" value="Genomic_DNA"/>
</dbReference>